<reference evidence="1 2" key="1">
    <citation type="submission" date="2020-05" db="EMBL/GenBank/DDBJ databases">
        <authorList>
            <person name="Whitworth D."/>
        </authorList>
    </citation>
    <scope>NUCLEOTIDE SEQUENCE [LARGE SCALE GENOMIC DNA]</scope>
    <source>
        <strain evidence="1 2">AM005</strain>
    </source>
</reference>
<dbReference type="Proteomes" id="UP000533080">
    <property type="component" value="Unassembled WGS sequence"/>
</dbReference>
<proteinExistence type="predicted"/>
<name>A0A7Y4IH25_MYXXA</name>
<dbReference type="RefSeq" id="WP_171441079.1">
    <property type="nucleotide sequence ID" value="NZ_JABFNS010000001.1"/>
</dbReference>
<sequence>MLVRLMHQERDAELWNVCATLLSYAAPYSVIREIEASSEELLKSDEHSPYTRRYFCEILSRSAGVWGVPHLIRHYRELKDRKVESEVEYYISLMLEPEPGAIWHGPRVVWESNELPPPFEESTPLFMKEEYLNLVESTFQEVVSTQKLFEQDALWEGGRLDIGAVAQRLLTRVRTCIHPDRIEVGRMLLEGTTGLDFRGFFDGSGRLQNLTAAAIIEEFLERGDADKYQPGVRYFFGHRIPD</sequence>
<evidence type="ECO:0000313" key="1">
    <source>
        <dbReference type="EMBL" id="NOJ78710.1"/>
    </source>
</evidence>
<dbReference type="EMBL" id="JABFNT010000026">
    <property type="protein sequence ID" value="NOJ78710.1"/>
    <property type="molecule type" value="Genomic_DNA"/>
</dbReference>
<evidence type="ECO:0000313" key="2">
    <source>
        <dbReference type="Proteomes" id="UP000533080"/>
    </source>
</evidence>
<comment type="caution">
    <text evidence="1">The sequence shown here is derived from an EMBL/GenBank/DDBJ whole genome shotgun (WGS) entry which is preliminary data.</text>
</comment>
<accession>A0A7Y4IH25</accession>
<organism evidence="1 2">
    <name type="scientific">Myxococcus xanthus</name>
    <dbReference type="NCBI Taxonomy" id="34"/>
    <lineage>
        <taxon>Bacteria</taxon>
        <taxon>Pseudomonadati</taxon>
        <taxon>Myxococcota</taxon>
        <taxon>Myxococcia</taxon>
        <taxon>Myxococcales</taxon>
        <taxon>Cystobacterineae</taxon>
        <taxon>Myxococcaceae</taxon>
        <taxon>Myxococcus</taxon>
    </lineage>
</organism>
<gene>
    <name evidence="1" type="ORF">HNV28_10190</name>
</gene>
<protein>
    <submittedName>
        <fullName evidence="1">Uncharacterized protein</fullName>
    </submittedName>
</protein>
<dbReference type="AlphaFoldDB" id="A0A7Y4IH25"/>